<evidence type="ECO:0000313" key="2">
    <source>
        <dbReference type="EMBL" id="OAY44775.1"/>
    </source>
</evidence>
<dbReference type="GO" id="GO:0010792">
    <property type="term" value="P:DNA double-strand break processing involved in repair via single-strand annealing"/>
    <property type="evidence" value="ECO:0000318"/>
    <property type="project" value="GO_Central"/>
</dbReference>
<dbReference type="AlphaFoldDB" id="A0A2C9VJB4"/>
<gene>
    <name evidence="2" type="ORF">MANES_07G004300</name>
</gene>
<name>A0A2C9VJB4_MANES</name>
<dbReference type="EMBL" id="CM004393">
    <property type="protein sequence ID" value="OAY44775.1"/>
    <property type="molecule type" value="Genomic_DNA"/>
</dbReference>
<dbReference type="GO" id="GO:0003684">
    <property type="term" value="F:damaged DNA binding"/>
    <property type="evidence" value="ECO:0000318"/>
    <property type="project" value="GO_Central"/>
</dbReference>
<organism evidence="2">
    <name type="scientific">Manihot esculenta</name>
    <name type="common">Cassava</name>
    <name type="synonym">Jatropha manihot</name>
    <dbReference type="NCBI Taxonomy" id="3983"/>
    <lineage>
        <taxon>Eukaryota</taxon>
        <taxon>Viridiplantae</taxon>
        <taxon>Streptophyta</taxon>
        <taxon>Embryophyta</taxon>
        <taxon>Tracheophyta</taxon>
        <taxon>Spermatophyta</taxon>
        <taxon>Magnoliopsida</taxon>
        <taxon>eudicotyledons</taxon>
        <taxon>Gunneridae</taxon>
        <taxon>Pentapetalae</taxon>
        <taxon>rosids</taxon>
        <taxon>fabids</taxon>
        <taxon>Malpighiales</taxon>
        <taxon>Euphorbiaceae</taxon>
        <taxon>Crotonoideae</taxon>
        <taxon>Manihoteae</taxon>
        <taxon>Manihot</taxon>
    </lineage>
</organism>
<feature type="coiled-coil region" evidence="1">
    <location>
        <begin position="301"/>
        <end position="335"/>
    </location>
</feature>
<dbReference type="PANTHER" id="PTHR15107">
    <property type="entry name" value="RETINOBLASTOMA BINDING PROTEIN 8"/>
    <property type="match status" value="1"/>
</dbReference>
<dbReference type="PANTHER" id="PTHR15107:SF0">
    <property type="entry name" value="DNA ENDONUCLEASE ACTIVATOR CTP1 C-TERMINAL DOMAIN-CONTAINING PROTEIN"/>
    <property type="match status" value="1"/>
</dbReference>
<protein>
    <submittedName>
        <fullName evidence="2">Uncharacterized protein</fullName>
    </submittedName>
</protein>
<reference evidence="2" key="1">
    <citation type="submission" date="2016-02" db="EMBL/GenBank/DDBJ databases">
        <title>WGS assembly of Manihot esculenta.</title>
        <authorList>
            <person name="Bredeson J.V."/>
            <person name="Prochnik S.E."/>
            <person name="Lyons J.B."/>
            <person name="Schmutz J."/>
            <person name="Grimwood J."/>
            <person name="Vrebalov J."/>
            <person name="Bart R.S."/>
            <person name="Amuge T."/>
            <person name="Ferguson M.E."/>
            <person name="Green R."/>
            <person name="Putnam N."/>
            <person name="Stites J."/>
            <person name="Rounsley S."/>
            <person name="Rokhsar D.S."/>
        </authorList>
    </citation>
    <scope>NUCLEOTIDE SEQUENCE [LARGE SCALE GENOMIC DNA]</scope>
    <source>
        <tissue evidence="2">Leaf</tissue>
    </source>
</reference>
<evidence type="ECO:0000256" key="1">
    <source>
        <dbReference type="SAM" id="Coils"/>
    </source>
</evidence>
<dbReference type="STRING" id="3983.A0A2C9VJB4"/>
<accession>A0A2C9VJB4</accession>
<keyword evidence="1" id="KW-0175">Coiled coil</keyword>
<dbReference type="InterPro" id="IPR033316">
    <property type="entry name" value="RBBP8-like"/>
</dbReference>
<proteinExistence type="predicted"/>
<feature type="coiled-coil region" evidence="1">
    <location>
        <begin position="175"/>
        <end position="272"/>
    </location>
</feature>
<sequence length="408" mass="47957">MEGSLQYSPKPWYPEEDDIGEGVSRLNTILVATIQETKEIILTLSIYFALYSNFQMSSQRLEKLYLEAKREAEDSWKEKEKNLLLLIGRLQFEKQEILEENRCLKLEKEKSLGELDEKTNFLFLRERSEQVRIDELEKEVRKQSKEFDKGMVLHDRLLQLLQRKSFMTLDKGKQLKEYEEMTNGLLATVKSLEKKVEVLEDELRRTTINVVEKKELAEVLLTRIAFLLSHLTDISQLSTEHEKEKKKLVEKLERFEEDVSELQRKLEKKTQELEYGRVLQAELLQQIVVNKLEILKQKQQLEESENRKKLLLEGVNALEEKINELNENIRGSNNFAEGKDSYEKLLQQTELKDSQLLAEKKICTEITWLVKMVRVVALLNQQAKEEQRCKILDGKMVDKSQCSPIPCH</sequence>